<keyword evidence="6" id="KW-1185">Reference proteome</keyword>
<dbReference type="InterPro" id="IPR055170">
    <property type="entry name" value="GFO_IDH_MocA-like_dom"/>
</dbReference>
<evidence type="ECO:0000313" key="6">
    <source>
        <dbReference type="Proteomes" id="UP000317178"/>
    </source>
</evidence>
<reference evidence="5 6" key="1">
    <citation type="submission" date="2019-02" db="EMBL/GenBank/DDBJ databases">
        <title>Deep-cultivation of Planctomycetes and their phenomic and genomic characterization uncovers novel biology.</title>
        <authorList>
            <person name="Wiegand S."/>
            <person name="Jogler M."/>
            <person name="Boedeker C."/>
            <person name="Pinto D."/>
            <person name="Vollmers J."/>
            <person name="Rivas-Marin E."/>
            <person name="Kohn T."/>
            <person name="Peeters S.H."/>
            <person name="Heuer A."/>
            <person name="Rast P."/>
            <person name="Oberbeckmann S."/>
            <person name="Bunk B."/>
            <person name="Jeske O."/>
            <person name="Meyerdierks A."/>
            <person name="Storesund J.E."/>
            <person name="Kallscheuer N."/>
            <person name="Luecker S."/>
            <person name="Lage O.M."/>
            <person name="Pohl T."/>
            <person name="Merkel B.J."/>
            <person name="Hornburger P."/>
            <person name="Mueller R.-W."/>
            <person name="Bruemmer F."/>
            <person name="Labrenz M."/>
            <person name="Spormann A.M."/>
            <person name="Op den Camp H."/>
            <person name="Overmann J."/>
            <person name="Amann R."/>
            <person name="Jetten M.S.M."/>
            <person name="Mascher T."/>
            <person name="Medema M.H."/>
            <person name="Devos D.P."/>
            <person name="Kaster A.-K."/>
            <person name="Ovreas L."/>
            <person name="Rohde M."/>
            <person name="Galperin M.Y."/>
            <person name="Jogler C."/>
        </authorList>
    </citation>
    <scope>NUCLEOTIDE SEQUENCE [LARGE SCALE GENOMIC DNA]</scope>
    <source>
        <strain evidence="5 6">Pla110</strain>
    </source>
</reference>
<dbReference type="Pfam" id="PF01408">
    <property type="entry name" value="GFO_IDH_MocA"/>
    <property type="match status" value="1"/>
</dbReference>
<feature type="domain" description="GFO/IDH/MocA-like oxidoreductase" evidence="4">
    <location>
        <begin position="155"/>
        <end position="286"/>
    </location>
</feature>
<name>A0A518CJM3_9PLAN</name>
<evidence type="ECO:0000259" key="3">
    <source>
        <dbReference type="Pfam" id="PF01408"/>
    </source>
</evidence>
<evidence type="ECO:0000256" key="2">
    <source>
        <dbReference type="ARBA" id="ARBA00023002"/>
    </source>
</evidence>
<dbReference type="RefSeq" id="WP_144993931.1">
    <property type="nucleotide sequence ID" value="NZ_CP036281.1"/>
</dbReference>
<dbReference type="SUPFAM" id="SSF55347">
    <property type="entry name" value="Glyceraldehyde-3-phosphate dehydrogenase-like, C-terminal domain"/>
    <property type="match status" value="1"/>
</dbReference>
<organism evidence="5 6">
    <name type="scientific">Polystyrenella longa</name>
    <dbReference type="NCBI Taxonomy" id="2528007"/>
    <lineage>
        <taxon>Bacteria</taxon>
        <taxon>Pseudomonadati</taxon>
        <taxon>Planctomycetota</taxon>
        <taxon>Planctomycetia</taxon>
        <taxon>Planctomycetales</taxon>
        <taxon>Planctomycetaceae</taxon>
        <taxon>Polystyrenella</taxon>
    </lineage>
</organism>
<dbReference type="InterPro" id="IPR036291">
    <property type="entry name" value="NAD(P)-bd_dom_sf"/>
</dbReference>
<evidence type="ECO:0000256" key="1">
    <source>
        <dbReference type="ARBA" id="ARBA00010928"/>
    </source>
</evidence>
<gene>
    <name evidence="5" type="primary">ycjS_1</name>
    <name evidence="5" type="ORF">Pla110_10820</name>
</gene>
<dbReference type="Gene3D" id="3.40.50.720">
    <property type="entry name" value="NAD(P)-binding Rossmann-like Domain"/>
    <property type="match status" value="1"/>
</dbReference>
<dbReference type="InterPro" id="IPR000683">
    <property type="entry name" value="Gfo/Idh/MocA-like_OxRdtase_N"/>
</dbReference>
<dbReference type="EMBL" id="CP036281">
    <property type="protein sequence ID" value="QDU79374.1"/>
    <property type="molecule type" value="Genomic_DNA"/>
</dbReference>
<dbReference type="GO" id="GO:0016491">
    <property type="term" value="F:oxidoreductase activity"/>
    <property type="evidence" value="ECO:0007669"/>
    <property type="project" value="UniProtKB-KW"/>
</dbReference>
<protein>
    <submittedName>
        <fullName evidence="5">Putative oxidoreductase YcjS</fullName>
        <ecNumber evidence="5">1.-.-.-</ecNumber>
    </submittedName>
</protein>
<dbReference type="Pfam" id="PF22725">
    <property type="entry name" value="GFO_IDH_MocA_C3"/>
    <property type="match status" value="1"/>
</dbReference>
<dbReference type="SUPFAM" id="SSF51735">
    <property type="entry name" value="NAD(P)-binding Rossmann-fold domains"/>
    <property type="match status" value="1"/>
</dbReference>
<dbReference type="PANTHER" id="PTHR43708">
    <property type="entry name" value="CONSERVED EXPRESSED OXIDOREDUCTASE (EUROFUNG)"/>
    <property type="match status" value="1"/>
</dbReference>
<dbReference type="OrthoDB" id="9815825at2"/>
<feature type="domain" description="Gfo/Idh/MocA-like oxidoreductase N-terminal" evidence="3">
    <location>
        <begin position="6"/>
        <end position="126"/>
    </location>
</feature>
<dbReference type="EC" id="1.-.-.-" evidence="5"/>
<dbReference type="InterPro" id="IPR051317">
    <property type="entry name" value="Gfo/Idh/MocA_oxidoreduct"/>
</dbReference>
<dbReference type="Proteomes" id="UP000317178">
    <property type="component" value="Chromosome"/>
</dbReference>
<keyword evidence="2 5" id="KW-0560">Oxidoreductase</keyword>
<dbReference type="GO" id="GO:0000166">
    <property type="term" value="F:nucleotide binding"/>
    <property type="evidence" value="ECO:0007669"/>
    <property type="project" value="InterPro"/>
</dbReference>
<accession>A0A518CJM3</accession>
<evidence type="ECO:0000259" key="4">
    <source>
        <dbReference type="Pfam" id="PF22725"/>
    </source>
</evidence>
<dbReference type="PANTHER" id="PTHR43708:SF5">
    <property type="entry name" value="CONSERVED EXPRESSED OXIDOREDUCTASE (EUROFUNG)-RELATED"/>
    <property type="match status" value="1"/>
</dbReference>
<evidence type="ECO:0000313" key="5">
    <source>
        <dbReference type="EMBL" id="QDU79374.1"/>
    </source>
</evidence>
<dbReference type="AlphaFoldDB" id="A0A518CJM3"/>
<dbReference type="Gene3D" id="3.30.360.10">
    <property type="entry name" value="Dihydrodipicolinate Reductase, domain 2"/>
    <property type="match status" value="1"/>
</dbReference>
<sequence length="419" mass="46188">MSDTPLRYGIIGGGFITGFQLKSMLQVRGLTISGITSRRRPETLSEFIKQNDLGPGTIYDSIEEMLPHVDVVAIFGPNFTRVETVERIVNSIQAGTSIKAIICEKPLGRNLQEARKVIELAESVDLQTIYFENQLHMGSIQAVRDQLAPVIETMGPPVLTRSSEEHAGPHSAWFWTPSLQGGGVMSDMGCHCLAVGWYTLTPPGKPVDFLKPVSVQADLSLLKWGQPRWREQLKEKFDVDFSKTPAEDFATGIVTYENPETGQRVKSQFTVSWMYDKQGLRLALDGLGASYAFEMNTLRSPLEIFIGDEAAASLSDAETALEKSTATRGLLAVQPNEPDLYGYNTENEDAIRAIRTGAKPLLDWNYGLQIVRLTMAAYLSAERGQVVDLTDPATNAELETYVPLIQQGRGAEVLYVPEG</sequence>
<dbReference type="KEGG" id="plon:Pla110_10820"/>
<comment type="similarity">
    <text evidence="1">Belongs to the Gfo/Idh/MocA family.</text>
</comment>
<proteinExistence type="inferred from homology"/>